<dbReference type="Proteomes" id="UP000790787">
    <property type="component" value="Chromosome 13"/>
</dbReference>
<reference evidence="2" key="2">
    <citation type="submission" date="2025-08" db="UniProtKB">
        <authorList>
            <consortium name="RefSeq"/>
        </authorList>
    </citation>
    <scope>IDENTIFICATION</scope>
    <source>
        <tissue evidence="2">Leaf</tissue>
    </source>
</reference>
<keyword evidence="1" id="KW-1185">Reference proteome</keyword>
<name>A0AC58SFS5_TOBAC</name>
<evidence type="ECO:0000313" key="2">
    <source>
        <dbReference type="RefSeq" id="XP_075083830.1"/>
    </source>
</evidence>
<gene>
    <name evidence="2" type="primary">LOC107810525</name>
</gene>
<reference evidence="1" key="1">
    <citation type="journal article" date="2014" name="Nat. Commun.">
        <title>The tobacco genome sequence and its comparison with those of tomato and potato.</title>
        <authorList>
            <person name="Sierro N."/>
            <person name="Battey J.N."/>
            <person name="Ouadi S."/>
            <person name="Bakaher N."/>
            <person name="Bovet L."/>
            <person name="Willig A."/>
            <person name="Goepfert S."/>
            <person name="Peitsch M.C."/>
            <person name="Ivanov N.V."/>
        </authorList>
    </citation>
    <scope>NUCLEOTIDE SEQUENCE [LARGE SCALE GENOMIC DNA]</scope>
</reference>
<protein>
    <submittedName>
        <fullName evidence="2">U-box domain-containing protein 62 isoform X1</fullName>
    </submittedName>
</protein>
<accession>A0AC58SFS5</accession>
<evidence type="ECO:0000313" key="1">
    <source>
        <dbReference type="Proteomes" id="UP000790787"/>
    </source>
</evidence>
<organism evidence="1 2">
    <name type="scientific">Nicotiana tabacum</name>
    <name type="common">Common tobacco</name>
    <dbReference type="NCBI Taxonomy" id="4097"/>
    <lineage>
        <taxon>Eukaryota</taxon>
        <taxon>Viridiplantae</taxon>
        <taxon>Streptophyta</taxon>
        <taxon>Embryophyta</taxon>
        <taxon>Tracheophyta</taxon>
        <taxon>Spermatophyta</taxon>
        <taxon>Magnoliopsida</taxon>
        <taxon>eudicotyledons</taxon>
        <taxon>Gunneridae</taxon>
        <taxon>Pentapetalae</taxon>
        <taxon>asterids</taxon>
        <taxon>lamiids</taxon>
        <taxon>Solanales</taxon>
        <taxon>Solanaceae</taxon>
        <taxon>Nicotianoideae</taxon>
        <taxon>Nicotianeae</taxon>
        <taxon>Nicotiana</taxon>
    </lineage>
</organism>
<sequence>MASEEMGLVSTRRVENGLNSHSQLVFHETFSCGPPPPPRRCAAAVSGDPGPKTTRELTGFIDKYDNNHHHHYFTHQQQAADFRRQMFADDRGGDGSEDDDLDDDEDDGDNDDENEAEGIVIVENSNTTTTTTNNNNNSDKVNNNCSSKIGSEKPKTLSAFEGAKESGNEGNIHARNAVTIASVDGEVYYNSQYLQGGEGSNAGPKEMGFENGCGFSGRKEGCYSSESGESLRAILSDPIMGALMDDAMILPCGHSFGSGGVQHVIRMKACYICSHVVSEDSVAPNLSSNLSCSDLGAGVDTGADLEVRFFMIYILRFGSTDPALRAAVQAFRREEESQLNRSFKRRKERYDQDRGTFGDSPLSDHLRGRGVQFPFAVTDRVIIKGNKRTPQRFVGREAVVTTQCLNGWYVVKTLDNAESVKLQYRSLAKVSGNLSIQPISSKTAANWL</sequence>
<proteinExistence type="predicted"/>
<dbReference type="RefSeq" id="XP_075083830.1">
    <property type="nucleotide sequence ID" value="XM_075227729.1"/>
</dbReference>